<name>A0ACD0WN90_CLALS</name>
<reference evidence="2" key="1">
    <citation type="journal article" date="2019" name="MBio">
        <title>Comparative genomics for the elucidation of multidrug resistance (MDR) in Candida lusitaniae.</title>
        <authorList>
            <person name="Kannan A."/>
            <person name="Asner S.A."/>
            <person name="Trachsel E."/>
            <person name="Kelly S."/>
            <person name="Parker J."/>
            <person name="Sanglard D."/>
        </authorList>
    </citation>
    <scope>NUCLEOTIDE SEQUENCE [LARGE SCALE GENOMIC DNA]</scope>
    <source>
        <strain evidence="2">P1</strain>
    </source>
</reference>
<keyword evidence="2" id="KW-1185">Reference proteome</keyword>
<evidence type="ECO:0000313" key="2">
    <source>
        <dbReference type="Proteomes" id="UP000326582"/>
    </source>
</evidence>
<gene>
    <name evidence="1" type="ORF">EJF14_50204</name>
</gene>
<dbReference type="Proteomes" id="UP000326582">
    <property type="component" value="Chromosome 5"/>
</dbReference>
<evidence type="ECO:0000313" key="1">
    <source>
        <dbReference type="EMBL" id="QFZ28984.1"/>
    </source>
</evidence>
<protein>
    <submittedName>
        <fullName evidence="1">FKBP12-associated protein</fullName>
    </submittedName>
</protein>
<proteinExistence type="predicted"/>
<sequence>MTLPSSTTSSIPDTQEAIGAATEGSPIDSDVRFLDKSTNNEEPDTLSLSSTEESDEEETPDESLSVTIVQEIDEGSYICLVCTCEIDRHSKIWSCENCYRVYDLECIRDWAIRGSSTTERKKWRCPACNVEHSKLPSKFTCWCGRLTNPSSDSFIPFSCGNPCNVKYPDCVHPCSSLCHPGKHPACGALGPVMPCHCGKHTRQLPCLATPYKTGWLCDAPCETPVCELGHKCPIGKCHSGFCGICKELVNTRCYCGQENIAVQCSKIVPKICKEKDARESSFVGGVACNNISIEYYDCGVHFEELDCQPLPSKTRECKYAPKNVTSCYCGKTPAESLNRKNCTDPMPECDQVCGRLLKCGCTCLAKCHQGPCECFNIIETKCSCENSSYLVPCKALQQGFRPKCHHKCTATLSCRRHTHREECCEFEQVALRRERETRKHFRNRTRANFEDQILTMEPIHICTRTCNLLKSCEKHHCQALCHSGSCGECLESSSDDLVCHCGKTVIPAPVRCGTKIECHEQCTRETPCGHRPEIHNCHGDDVACPKCTYLVTKSCNCGERELKNVLCSVQSVSCGKICNAKKSCGHPCNRACNKDCTRGIHADILDCQSKCHKIRKNCPHLCAARCHSGKGTSCDALKCKAPVVITCSCGRLTKNVVCGADENEKSRIGSFFSCDEECAQIKREKELSKIFNVSSQEDDYSYPASILSVFRRQNAWCSKMEATIRNFVSDYQDSVAANLKPSKSLHFPPMSKPQRTFIHELAEVYKLYSESQDKEPLRSVFICITELTSSPTLTIMEVIQKQDDAERKRQQLEELKSAQIEQSLFNAIIISDVFFGVKREDLEASILEILKSYPEVTSWQLQWIKESTFVFHHQDYQAMDKEKEDRLYILSKTFKKIFRDKLLAFDCKMCLVTEGADYILKTDSTNVTVTQQIEQVPAPSHNAFEVLQQKV</sequence>
<accession>A0ACD0WN90</accession>
<dbReference type="EMBL" id="CP038488">
    <property type="protein sequence ID" value="QFZ28984.1"/>
    <property type="molecule type" value="Genomic_DNA"/>
</dbReference>
<organism evidence="1 2">
    <name type="scientific">Clavispora lusitaniae</name>
    <name type="common">Candida lusitaniae</name>
    <dbReference type="NCBI Taxonomy" id="36911"/>
    <lineage>
        <taxon>Eukaryota</taxon>
        <taxon>Fungi</taxon>
        <taxon>Dikarya</taxon>
        <taxon>Ascomycota</taxon>
        <taxon>Saccharomycotina</taxon>
        <taxon>Pichiomycetes</taxon>
        <taxon>Metschnikowiaceae</taxon>
        <taxon>Clavispora</taxon>
    </lineage>
</organism>